<sequence>MRQSQTILTIRTRGQDLTDITDEISHWLHGTGIRTGLLTVFCQHTSASLTIQENADPAVRHDLEVFLKRIVPEDPHRYRHSAEGDDDMPAHIRTMLTDVSLTIPVGEGRMLLGNWQAVYLMEHRARGHSRHLVLHLTGGD</sequence>
<dbReference type="InterPro" id="IPR035917">
    <property type="entry name" value="YjbQ-like_sf"/>
</dbReference>
<dbReference type="RefSeq" id="WP_184262302.1">
    <property type="nucleotide sequence ID" value="NZ_JACIIX010000003.1"/>
</dbReference>
<dbReference type="Pfam" id="PF01894">
    <property type="entry name" value="YjbQ"/>
    <property type="match status" value="1"/>
</dbReference>
<dbReference type="PIRSF" id="PIRSF004681">
    <property type="entry name" value="UCP004681"/>
    <property type="match status" value="1"/>
</dbReference>
<comment type="caution">
    <text evidence="2">The sequence shown here is derived from an EMBL/GenBank/DDBJ whole genome shotgun (WGS) entry which is preliminary data.</text>
</comment>
<dbReference type="PANTHER" id="PTHR30615">
    <property type="entry name" value="UNCHARACTERIZED PROTEIN YJBQ-RELATED"/>
    <property type="match status" value="1"/>
</dbReference>
<protein>
    <submittedName>
        <fullName evidence="2">Secondary thiamine-phosphate synthase enzyme</fullName>
    </submittedName>
</protein>
<proteinExistence type="inferred from homology"/>
<dbReference type="NCBIfam" id="TIGR00149">
    <property type="entry name" value="TIGR00149_YjbQ"/>
    <property type="match status" value="1"/>
</dbReference>
<gene>
    <name evidence="2" type="ORF">FHS48_001172</name>
</gene>
<accession>A0A7X0DLZ9</accession>
<evidence type="ECO:0000313" key="3">
    <source>
        <dbReference type="Proteomes" id="UP000544872"/>
    </source>
</evidence>
<organism evidence="2 3">
    <name type="scientific">Novispirillum itersonii</name>
    <name type="common">Aquaspirillum itersonii</name>
    <dbReference type="NCBI Taxonomy" id="189"/>
    <lineage>
        <taxon>Bacteria</taxon>
        <taxon>Pseudomonadati</taxon>
        <taxon>Pseudomonadota</taxon>
        <taxon>Alphaproteobacteria</taxon>
        <taxon>Rhodospirillales</taxon>
        <taxon>Novispirillaceae</taxon>
        <taxon>Novispirillum</taxon>
    </lineage>
</organism>
<dbReference type="EMBL" id="JACIIX010000003">
    <property type="protein sequence ID" value="MBB6209764.1"/>
    <property type="molecule type" value="Genomic_DNA"/>
</dbReference>
<dbReference type="Proteomes" id="UP000544872">
    <property type="component" value="Unassembled WGS sequence"/>
</dbReference>
<evidence type="ECO:0000256" key="1">
    <source>
        <dbReference type="ARBA" id="ARBA00005534"/>
    </source>
</evidence>
<comment type="similarity">
    <text evidence="1">Belongs to the UPF0047 family.</text>
</comment>
<dbReference type="InterPro" id="IPR001602">
    <property type="entry name" value="UPF0047_YjbQ-like"/>
</dbReference>
<dbReference type="SUPFAM" id="SSF111038">
    <property type="entry name" value="YjbQ-like"/>
    <property type="match status" value="1"/>
</dbReference>
<name>A0A7X0DLZ9_NOVIT</name>
<dbReference type="Gene3D" id="2.60.120.460">
    <property type="entry name" value="YjbQ-like"/>
    <property type="match status" value="1"/>
</dbReference>
<evidence type="ECO:0000313" key="2">
    <source>
        <dbReference type="EMBL" id="MBB6209764.1"/>
    </source>
</evidence>
<keyword evidence="3" id="KW-1185">Reference proteome</keyword>
<dbReference type="AlphaFoldDB" id="A0A7X0DLZ9"/>
<reference evidence="2 3" key="1">
    <citation type="submission" date="2020-08" db="EMBL/GenBank/DDBJ databases">
        <title>Genomic Encyclopedia of Type Strains, Phase IV (KMG-IV): sequencing the most valuable type-strain genomes for metagenomic binning, comparative biology and taxonomic classification.</title>
        <authorList>
            <person name="Goeker M."/>
        </authorList>
    </citation>
    <scope>NUCLEOTIDE SEQUENCE [LARGE SCALE GENOMIC DNA]</scope>
    <source>
        <strain evidence="2 3">DSM 11590</strain>
    </source>
</reference>
<dbReference type="PANTHER" id="PTHR30615:SF8">
    <property type="entry name" value="UPF0047 PROTEIN C4A8.02C"/>
    <property type="match status" value="1"/>
</dbReference>